<dbReference type="SUPFAM" id="SSF55174">
    <property type="entry name" value="Alpha-L RNA-binding motif"/>
    <property type="match status" value="1"/>
</dbReference>
<dbReference type="Pfam" id="PF13275">
    <property type="entry name" value="S4_2"/>
    <property type="match status" value="1"/>
</dbReference>
<gene>
    <name evidence="2" type="ORF">SAMN05216238_103263</name>
</gene>
<keyword evidence="3" id="KW-1185">Reference proteome</keyword>
<dbReference type="PROSITE" id="PS50889">
    <property type="entry name" value="S4"/>
    <property type="match status" value="1"/>
</dbReference>
<keyword evidence="1" id="KW-0694">RNA-binding</keyword>
<dbReference type="NCBIfam" id="TIGR02988">
    <property type="entry name" value="YaaA_near_RecF"/>
    <property type="match status" value="1"/>
</dbReference>
<sequence>MNVTIIEKSLVIKVQEPEKIIIETEYIPLGQFIKLLNIMDSGGMIKAFLKDEGALVNGEHEHRRGRKLYPNDVVELEGIGAYIVAKDH</sequence>
<evidence type="ECO:0000313" key="2">
    <source>
        <dbReference type="EMBL" id="SFD71456.1"/>
    </source>
</evidence>
<dbReference type="Proteomes" id="UP000199474">
    <property type="component" value="Unassembled WGS sequence"/>
</dbReference>
<dbReference type="GO" id="GO:0003723">
    <property type="term" value="F:RNA binding"/>
    <property type="evidence" value="ECO:0007669"/>
    <property type="project" value="UniProtKB-KW"/>
</dbReference>
<dbReference type="InterPro" id="IPR036986">
    <property type="entry name" value="S4_RNA-bd_sf"/>
</dbReference>
<dbReference type="Gene3D" id="3.10.290.10">
    <property type="entry name" value="RNA-binding S4 domain"/>
    <property type="match status" value="1"/>
</dbReference>
<dbReference type="STRING" id="640948.SAMN05216238_103263"/>
<dbReference type="AlphaFoldDB" id="A0A1I1UKV2"/>
<proteinExistence type="predicted"/>
<dbReference type="InterPro" id="IPR014330">
    <property type="entry name" value="RNA-bd_S4-rel_YaaA"/>
</dbReference>
<protein>
    <submittedName>
        <fullName evidence="2">S4 domain protein YaaA</fullName>
    </submittedName>
</protein>
<accession>A0A1I1UKV2</accession>
<evidence type="ECO:0000313" key="3">
    <source>
        <dbReference type="Proteomes" id="UP000199474"/>
    </source>
</evidence>
<dbReference type="EMBL" id="FOMR01000003">
    <property type="protein sequence ID" value="SFD71456.1"/>
    <property type="molecule type" value="Genomic_DNA"/>
</dbReference>
<reference evidence="3" key="1">
    <citation type="submission" date="2016-10" db="EMBL/GenBank/DDBJ databases">
        <authorList>
            <person name="Varghese N."/>
            <person name="Submissions S."/>
        </authorList>
    </citation>
    <scope>NUCLEOTIDE SEQUENCE [LARGE SCALE GENOMIC DNA]</scope>
    <source>
        <strain evidence="3">DSM 22530</strain>
    </source>
</reference>
<organism evidence="2 3">
    <name type="scientific">Lentibacillus persicus</name>
    <dbReference type="NCBI Taxonomy" id="640948"/>
    <lineage>
        <taxon>Bacteria</taxon>
        <taxon>Bacillati</taxon>
        <taxon>Bacillota</taxon>
        <taxon>Bacilli</taxon>
        <taxon>Bacillales</taxon>
        <taxon>Bacillaceae</taxon>
        <taxon>Lentibacillus</taxon>
    </lineage>
</organism>
<evidence type="ECO:0000256" key="1">
    <source>
        <dbReference type="PROSITE-ProRule" id="PRU00182"/>
    </source>
</evidence>
<name>A0A1I1UKV2_9BACI</name>